<dbReference type="InterPro" id="IPR012944">
    <property type="entry name" value="SusD_RagB_dom"/>
</dbReference>
<evidence type="ECO:0000259" key="7">
    <source>
        <dbReference type="Pfam" id="PF07980"/>
    </source>
</evidence>
<keyword evidence="5" id="KW-0998">Cell outer membrane</keyword>
<evidence type="ECO:0000256" key="4">
    <source>
        <dbReference type="ARBA" id="ARBA00023136"/>
    </source>
</evidence>
<comment type="similarity">
    <text evidence="2">Belongs to the SusD family.</text>
</comment>
<sequence>MNRYIKLALFGAVLFSSSSCNDDFMDLSSETEINKESFFNTANDLDLFIVGMYNFSGLGIYQADATTDNASTTGNTEIKNLMTGNASATTITTGWSHEDWAQLRKANFYLENMRKAQISESEKAHYEGLGRYFRARFYVDKVKRFSDVPWVDKALEANDEDYLFAGRDPRAFVVDKIMEDFEYAAQHVNPSAALGAVNKWVVLQEYSRFALYEGTYRKYHDELNLKSTASSFLEKAHTLSNQVMNEGGFSIHNTGNPETDYASLFFSENLDNNPEVVLGRFYANNVLNADEWPGMFGNYEYYPLRDLLQAYLMRDGSFYSSQTGYERFSFVQEFENRDPRLAQSYAFPGWELIYSHTYAQGPGLYVQQLAKNFSGYHQIKGFQNTLSVETRRNLDIPLYRYAEVLLNFAEAKAELGILTQADLDRSINLLRKRAGMPDLLLAQAIDPVMSAKHSNIASAQRNLVLEVRRERRVELAFEGFRFDDLMRWNLGKLLENKREGIYFSGLGKHDMTGDGIPDLELLPASATIPAVKEKNSLGRELQYYRAGTFGQDVGVFLSQGTNGTVETIERTGTFEAPKYYYRPIPQNEIRLNPNLTQIFGW</sequence>
<feature type="chain" id="PRO_5047306209" evidence="6">
    <location>
        <begin position="22"/>
        <end position="601"/>
    </location>
</feature>
<comment type="subcellular location">
    <subcellularLocation>
        <location evidence="1">Cell outer membrane</location>
    </subcellularLocation>
</comment>
<dbReference type="EMBL" id="JBHUPB010000012">
    <property type="protein sequence ID" value="MFD2969500.1"/>
    <property type="molecule type" value="Genomic_DNA"/>
</dbReference>
<protein>
    <submittedName>
        <fullName evidence="8">RagB/SusD family nutrient uptake outer membrane protein</fullName>
    </submittedName>
</protein>
<evidence type="ECO:0000256" key="5">
    <source>
        <dbReference type="ARBA" id="ARBA00023237"/>
    </source>
</evidence>
<keyword evidence="4" id="KW-0472">Membrane</keyword>
<evidence type="ECO:0000313" key="8">
    <source>
        <dbReference type="EMBL" id="MFD2969500.1"/>
    </source>
</evidence>
<feature type="signal peptide" evidence="6">
    <location>
        <begin position="1"/>
        <end position="21"/>
    </location>
</feature>
<comment type="caution">
    <text evidence="8">The sequence shown here is derived from an EMBL/GenBank/DDBJ whole genome shotgun (WGS) entry which is preliminary data.</text>
</comment>
<gene>
    <name evidence="8" type="ORF">ACFS7Y_19050</name>
</gene>
<keyword evidence="3 6" id="KW-0732">Signal</keyword>
<dbReference type="Gene3D" id="1.25.40.390">
    <property type="match status" value="1"/>
</dbReference>
<evidence type="ECO:0000256" key="1">
    <source>
        <dbReference type="ARBA" id="ARBA00004442"/>
    </source>
</evidence>
<reference evidence="9" key="1">
    <citation type="journal article" date="2019" name="Int. J. Syst. Evol. Microbiol.">
        <title>The Global Catalogue of Microorganisms (GCM) 10K type strain sequencing project: providing services to taxonomists for standard genome sequencing and annotation.</title>
        <authorList>
            <consortium name="The Broad Institute Genomics Platform"/>
            <consortium name="The Broad Institute Genome Sequencing Center for Infectious Disease"/>
            <person name="Wu L."/>
            <person name="Ma J."/>
        </authorList>
    </citation>
    <scope>NUCLEOTIDE SEQUENCE [LARGE SCALE GENOMIC DNA]</scope>
    <source>
        <strain evidence="9">KCTC 22814</strain>
    </source>
</reference>
<proteinExistence type="inferred from homology"/>
<evidence type="ECO:0000256" key="6">
    <source>
        <dbReference type="SAM" id="SignalP"/>
    </source>
</evidence>
<dbReference type="SUPFAM" id="SSF48452">
    <property type="entry name" value="TPR-like"/>
    <property type="match status" value="1"/>
</dbReference>
<feature type="domain" description="RagB/SusD" evidence="7">
    <location>
        <begin position="295"/>
        <end position="601"/>
    </location>
</feature>
<dbReference type="RefSeq" id="WP_320182272.1">
    <property type="nucleotide sequence ID" value="NZ_CP138332.1"/>
</dbReference>
<organism evidence="8 9">
    <name type="scientific">Sphingobacterium bambusae</name>
    <dbReference type="NCBI Taxonomy" id="662858"/>
    <lineage>
        <taxon>Bacteria</taxon>
        <taxon>Pseudomonadati</taxon>
        <taxon>Bacteroidota</taxon>
        <taxon>Sphingobacteriia</taxon>
        <taxon>Sphingobacteriales</taxon>
        <taxon>Sphingobacteriaceae</taxon>
        <taxon>Sphingobacterium</taxon>
    </lineage>
</organism>
<accession>A0ABW6BLA2</accession>
<keyword evidence="9" id="KW-1185">Reference proteome</keyword>
<name>A0ABW6BLA2_9SPHI</name>
<evidence type="ECO:0000256" key="2">
    <source>
        <dbReference type="ARBA" id="ARBA00006275"/>
    </source>
</evidence>
<dbReference type="InterPro" id="IPR011990">
    <property type="entry name" value="TPR-like_helical_dom_sf"/>
</dbReference>
<evidence type="ECO:0000313" key="9">
    <source>
        <dbReference type="Proteomes" id="UP001597525"/>
    </source>
</evidence>
<dbReference type="PROSITE" id="PS51257">
    <property type="entry name" value="PROKAR_LIPOPROTEIN"/>
    <property type="match status" value="1"/>
</dbReference>
<evidence type="ECO:0000256" key="3">
    <source>
        <dbReference type="ARBA" id="ARBA00022729"/>
    </source>
</evidence>
<dbReference type="Pfam" id="PF07980">
    <property type="entry name" value="SusD_RagB"/>
    <property type="match status" value="1"/>
</dbReference>
<dbReference type="Proteomes" id="UP001597525">
    <property type="component" value="Unassembled WGS sequence"/>
</dbReference>